<dbReference type="EMBL" id="BAZW01000021">
    <property type="protein sequence ID" value="GAO30315.1"/>
    <property type="molecule type" value="Genomic_DNA"/>
</dbReference>
<name>A0A0E9LZL8_9BACT</name>
<dbReference type="InterPro" id="IPR045738">
    <property type="entry name" value="DUF6088"/>
</dbReference>
<protein>
    <recommendedName>
        <fullName evidence="3">AbiEi antitoxin C-terminal domain-containing protein</fullName>
    </recommendedName>
</protein>
<keyword evidence="2" id="KW-1185">Reference proteome</keyword>
<gene>
    <name evidence="1" type="ORF">JCM15548_12578</name>
</gene>
<reference evidence="1 2" key="1">
    <citation type="journal article" date="2015" name="Microbes Environ.">
        <title>Distribution and evolution of nitrogen fixation genes in the phylum bacteroidetes.</title>
        <authorList>
            <person name="Inoue J."/>
            <person name="Oshima K."/>
            <person name="Suda W."/>
            <person name="Sakamoto M."/>
            <person name="Iino T."/>
            <person name="Noda S."/>
            <person name="Hongoh Y."/>
            <person name="Hattori M."/>
            <person name="Ohkuma M."/>
        </authorList>
    </citation>
    <scope>NUCLEOTIDE SEQUENCE [LARGE SCALE GENOMIC DNA]</scope>
    <source>
        <strain evidence="1">JCM 15548</strain>
    </source>
</reference>
<organism evidence="1 2">
    <name type="scientific">Geofilum rubicundum JCM 15548</name>
    <dbReference type="NCBI Taxonomy" id="1236989"/>
    <lineage>
        <taxon>Bacteria</taxon>
        <taxon>Pseudomonadati</taxon>
        <taxon>Bacteroidota</taxon>
        <taxon>Bacteroidia</taxon>
        <taxon>Marinilabiliales</taxon>
        <taxon>Marinilabiliaceae</taxon>
        <taxon>Geofilum</taxon>
    </lineage>
</organism>
<dbReference type="Proteomes" id="UP000032900">
    <property type="component" value="Unassembled WGS sequence"/>
</dbReference>
<dbReference type="AlphaFoldDB" id="A0A0E9LZL8"/>
<sequence>MRTTAEILNVISKFKDGYVFTYDKLGFEPEKTNAVIIALNRLVKEGKLRKISKGRYYKPQMTEFGELKPDTFQVVKDLLQKDKKVIGYLTGFSVFNSLFLTTQLSNTIQIGCNNEKKAISRGMYKIRFIKQANRITEDNIPLLQILDSIRFIKDIPDTNQNQSCNRFIAILKKLAPERLNQLKKLVLKYNASTRALTGALIDMVEADNGTQIIYESLNPATAYSFSISTQTLPTKDKWRIR</sequence>
<evidence type="ECO:0000313" key="2">
    <source>
        <dbReference type="Proteomes" id="UP000032900"/>
    </source>
</evidence>
<dbReference type="OrthoDB" id="9798200at2"/>
<dbReference type="Pfam" id="PF19570">
    <property type="entry name" value="DUF6088"/>
    <property type="match status" value="1"/>
</dbReference>
<comment type="caution">
    <text evidence="1">The sequence shown here is derived from an EMBL/GenBank/DDBJ whole genome shotgun (WGS) entry which is preliminary data.</text>
</comment>
<dbReference type="STRING" id="1236989.JCM15548_12578"/>
<evidence type="ECO:0008006" key="3">
    <source>
        <dbReference type="Google" id="ProtNLM"/>
    </source>
</evidence>
<evidence type="ECO:0000313" key="1">
    <source>
        <dbReference type="EMBL" id="GAO30315.1"/>
    </source>
</evidence>
<accession>A0A0E9LZL8</accession>
<proteinExistence type="predicted"/>
<dbReference type="RefSeq" id="WP_062125191.1">
    <property type="nucleotide sequence ID" value="NZ_BAZW01000021.1"/>
</dbReference>